<accession>A0ABR0ERG4</accession>
<sequence>MVNKNLDPEWSFRLGTFGWSSVQGNQMEISSVLVGYEICEAVFLATNKDPDNDRCHTADKLTRAMVLHPVASGTAFIAAFVAMASGFAGSLIGGLIACLAWLFTVVVVGIDFTIFGIVKQRLDAYKKDHDQVMIEGNFAPAIWCVVAAFVFLTVGTPIVLYTCFAVRRAKRRIAAPVHAYRHGSALSASTPDDKDIYRP</sequence>
<protein>
    <submittedName>
        <fullName evidence="2">Uncharacterized protein</fullName>
    </submittedName>
</protein>
<evidence type="ECO:0000313" key="3">
    <source>
        <dbReference type="Proteomes" id="UP001305779"/>
    </source>
</evidence>
<keyword evidence="1" id="KW-0472">Membrane</keyword>
<dbReference type="PANTHER" id="PTHR28013:SF7">
    <property type="entry name" value="PALI-DOMAIN-CONTAINING PROTEIN"/>
    <property type="match status" value="1"/>
</dbReference>
<keyword evidence="3" id="KW-1185">Reference proteome</keyword>
<gene>
    <name evidence="2" type="ORF">PRZ48_004338</name>
</gene>
<dbReference type="InterPro" id="IPR051380">
    <property type="entry name" value="pH-response_reg_palI/RIM9"/>
</dbReference>
<dbReference type="Proteomes" id="UP001305779">
    <property type="component" value="Unassembled WGS sequence"/>
</dbReference>
<feature type="transmembrane region" description="Helical" evidence="1">
    <location>
        <begin position="138"/>
        <end position="164"/>
    </location>
</feature>
<dbReference type="InterPro" id="IPR009571">
    <property type="entry name" value="SUR7/Rim9-like_fungi"/>
</dbReference>
<keyword evidence="1" id="KW-0812">Transmembrane</keyword>
<feature type="transmembrane region" description="Helical" evidence="1">
    <location>
        <begin position="95"/>
        <end position="118"/>
    </location>
</feature>
<keyword evidence="1" id="KW-1133">Transmembrane helix</keyword>
<evidence type="ECO:0000313" key="2">
    <source>
        <dbReference type="EMBL" id="KAK4503423.1"/>
    </source>
</evidence>
<name>A0ABR0ERG4_ZASCE</name>
<organism evidence="2 3">
    <name type="scientific">Zasmidium cellare</name>
    <name type="common">Wine cellar mold</name>
    <name type="synonym">Racodium cellare</name>
    <dbReference type="NCBI Taxonomy" id="395010"/>
    <lineage>
        <taxon>Eukaryota</taxon>
        <taxon>Fungi</taxon>
        <taxon>Dikarya</taxon>
        <taxon>Ascomycota</taxon>
        <taxon>Pezizomycotina</taxon>
        <taxon>Dothideomycetes</taxon>
        <taxon>Dothideomycetidae</taxon>
        <taxon>Mycosphaerellales</taxon>
        <taxon>Mycosphaerellaceae</taxon>
        <taxon>Zasmidium</taxon>
    </lineage>
</organism>
<dbReference type="EMBL" id="JAXOVC010000003">
    <property type="protein sequence ID" value="KAK4503423.1"/>
    <property type="molecule type" value="Genomic_DNA"/>
</dbReference>
<dbReference type="PANTHER" id="PTHR28013">
    <property type="entry name" value="PROTEIN DCV1-RELATED"/>
    <property type="match status" value="1"/>
</dbReference>
<reference evidence="2 3" key="1">
    <citation type="journal article" date="2023" name="G3 (Bethesda)">
        <title>A chromosome-level genome assembly of Zasmidium syzygii isolated from banana leaves.</title>
        <authorList>
            <person name="van Westerhoven A.C."/>
            <person name="Mehrabi R."/>
            <person name="Talebi R."/>
            <person name="Steentjes M.B.F."/>
            <person name="Corcolon B."/>
            <person name="Chong P.A."/>
            <person name="Kema G.H.J."/>
            <person name="Seidl M.F."/>
        </authorList>
    </citation>
    <scope>NUCLEOTIDE SEQUENCE [LARGE SCALE GENOMIC DNA]</scope>
    <source>
        <strain evidence="2 3">P124</strain>
    </source>
</reference>
<proteinExistence type="predicted"/>
<feature type="transmembrane region" description="Helical" evidence="1">
    <location>
        <begin position="66"/>
        <end position="88"/>
    </location>
</feature>
<comment type="caution">
    <text evidence="2">The sequence shown here is derived from an EMBL/GenBank/DDBJ whole genome shotgun (WGS) entry which is preliminary data.</text>
</comment>
<evidence type="ECO:0000256" key="1">
    <source>
        <dbReference type="SAM" id="Phobius"/>
    </source>
</evidence>
<dbReference type="Pfam" id="PF06687">
    <property type="entry name" value="SUR7"/>
    <property type="match status" value="1"/>
</dbReference>